<evidence type="ECO:0000313" key="3">
    <source>
        <dbReference type="EMBL" id="KAG2179483.1"/>
    </source>
</evidence>
<dbReference type="InterPro" id="IPR001810">
    <property type="entry name" value="F-box_dom"/>
</dbReference>
<dbReference type="Pfam" id="PF12937">
    <property type="entry name" value="F-box-like"/>
    <property type="match status" value="1"/>
</dbReference>
<evidence type="ECO:0000259" key="2">
    <source>
        <dbReference type="PROSITE" id="PS50181"/>
    </source>
</evidence>
<evidence type="ECO:0000256" key="1">
    <source>
        <dbReference type="SAM" id="MobiDB-lite"/>
    </source>
</evidence>
<dbReference type="InterPro" id="IPR006553">
    <property type="entry name" value="Leu-rich_rpt_Cys-con_subtyp"/>
</dbReference>
<evidence type="ECO:0000313" key="4">
    <source>
        <dbReference type="Proteomes" id="UP000612746"/>
    </source>
</evidence>
<feature type="region of interest" description="Disordered" evidence="1">
    <location>
        <begin position="43"/>
        <end position="67"/>
    </location>
</feature>
<dbReference type="EMBL" id="JAEPRA010000010">
    <property type="protein sequence ID" value="KAG2179483.1"/>
    <property type="molecule type" value="Genomic_DNA"/>
</dbReference>
<proteinExistence type="predicted"/>
<dbReference type="Gene3D" id="1.20.1280.50">
    <property type="match status" value="1"/>
</dbReference>
<dbReference type="OrthoDB" id="550575at2759"/>
<dbReference type="SUPFAM" id="SSF52047">
    <property type="entry name" value="RNI-like"/>
    <property type="match status" value="1"/>
</dbReference>
<reference evidence="3" key="1">
    <citation type="submission" date="2020-12" db="EMBL/GenBank/DDBJ databases">
        <title>Metabolic potential, ecology and presence of endohyphal bacteria is reflected in genomic diversity of Mucoromycotina.</title>
        <authorList>
            <person name="Muszewska A."/>
            <person name="Okrasinska A."/>
            <person name="Steczkiewicz K."/>
            <person name="Drgas O."/>
            <person name="Orlowska M."/>
            <person name="Perlinska-Lenart U."/>
            <person name="Aleksandrzak-Piekarczyk T."/>
            <person name="Szatraj K."/>
            <person name="Zielenkiewicz U."/>
            <person name="Pilsyk S."/>
            <person name="Malc E."/>
            <person name="Mieczkowski P."/>
            <person name="Kruszewska J.S."/>
            <person name="Biernat P."/>
            <person name="Pawlowska J."/>
        </authorList>
    </citation>
    <scope>NUCLEOTIDE SEQUENCE</scope>
    <source>
        <strain evidence="3">WA0000051536</strain>
    </source>
</reference>
<dbReference type="AlphaFoldDB" id="A0A8H7UGY4"/>
<comment type="caution">
    <text evidence="3">The sequence shown here is derived from an EMBL/GenBank/DDBJ whole genome shotgun (WGS) entry which is preliminary data.</text>
</comment>
<protein>
    <recommendedName>
        <fullName evidence="2">F-box domain-containing protein</fullName>
    </recommendedName>
</protein>
<accession>A0A8H7UGY4</accession>
<dbReference type="PROSITE" id="PS50181">
    <property type="entry name" value="FBOX"/>
    <property type="match status" value="1"/>
</dbReference>
<feature type="domain" description="F-box" evidence="2">
    <location>
        <begin position="88"/>
        <end position="134"/>
    </location>
</feature>
<dbReference type="GO" id="GO:0019005">
    <property type="term" value="C:SCF ubiquitin ligase complex"/>
    <property type="evidence" value="ECO:0007669"/>
    <property type="project" value="TreeGrafter"/>
</dbReference>
<dbReference type="InterPro" id="IPR032675">
    <property type="entry name" value="LRR_dom_sf"/>
</dbReference>
<dbReference type="Pfam" id="PF25372">
    <property type="entry name" value="DUF7885"/>
    <property type="match status" value="1"/>
</dbReference>
<dbReference type="InterPro" id="IPR057207">
    <property type="entry name" value="FBXL15_LRR"/>
</dbReference>
<feature type="region of interest" description="Disordered" evidence="1">
    <location>
        <begin position="573"/>
        <end position="598"/>
    </location>
</feature>
<keyword evidence="4" id="KW-1185">Reference proteome</keyword>
<name>A0A8H7UGY4_9FUNG</name>
<organism evidence="3 4">
    <name type="scientific">Umbelopsis vinacea</name>
    <dbReference type="NCBI Taxonomy" id="44442"/>
    <lineage>
        <taxon>Eukaryota</taxon>
        <taxon>Fungi</taxon>
        <taxon>Fungi incertae sedis</taxon>
        <taxon>Mucoromycota</taxon>
        <taxon>Mucoromycotina</taxon>
        <taxon>Umbelopsidomycetes</taxon>
        <taxon>Umbelopsidales</taxon>
        <taxon>Umbelopsidaceae</taxon>
        <taxon>Umbelopsis</taxon>
    </lineage>
</organism>
<gene>
    <name evidence="3" type="ORF">INT44_006329</name>
</gene>
<dbReference type="GO" id="GO:0031146">
    <property type="term" value="P:SCF-dependent proteasomal ubiquitin-dependent protein catabolic process"/>
    <property type="evidence" value="ECO:0007669"/>
    <property type="project" value="TreeGrafter"/>
</dbReference>
<dbReference type="SMART" id="SM00367">
    <property type="entry name" value="LRR_CC"/>
    <property type="match status" value="10"/>
</dbReference>
<feature type="compositionally biased region" description="Polar residues" evidence="1">
    <location>
        <begin position="581"/>
        <end position="598"/>
    </location>
</feature>
<dbReference type="PANTHER" id="PTHR13318">
    <property type="entry name" value="PARTNER OF PAIRED, ISOFORM B-RELATED"/>
    <property type="match status" value="1"/>
</dbReference>
<sequence length="598" mass="66074">MDSLLSVPMFADIDLDEEPINTMTTILIPSTLAESDFMARTLPSPPISDTGLSEDENPPISDDSGKTSEIEVSKVDGDKYKQITKYPRHSFYDLPKELRIRILQLLTVTDLMKAAMVCHDWKNLAFDGSLWNNIDVTPYYKNITTEQLLALGVAAGGFLKIANFRGCIQLTGHSLRTLAECCPNVEVLQLNGCRTVSTPSIACFVSQANRLQVLDISGLDSIKNHTLQAVASSCPLLRKLNVAWCRNINADGIHAIVQGCKRLEYLKMNGCSQLDEVTMTAIGENLVDLNRLCLASCSDIKDAAMLSFLLASHGKLTHLNISNCSKLTDLLARSITKHCPRLTHLELACCSLFTDEGLTHMVSRLPRLVNLDLEDVHQITDTSVRDIAAHQKNLRRLCLSGCVQITDSAITNLILEGECADSLEQLELANCSLITDRALTTIATHLATKDLTSLQSPIMDSTSVFSTSPPLRQGTMSSCFTYSSDESFDPTLCRKKRQLSVEVLDCNNITESGVRKALDQAAPLLEIKSFYSWNDNRRRAQADAEANNTPNAVDLTGLRVNVRRIRYYPLTRTRRRRGNQREVNATTNGRSGSSCIIS</sequence>
<dbReference type="Proteomes" id="UP000612746">
    <property type="component" value="Unassembled WGS sequence"/>
</dbReference>
<dbReference type="Gene3D" id="3.80.10.10">
    <property type="entry name" value="Ribonuclease Inhibitor"/>
    <property type="match status" value="2"/>
</dbReference>
<dbReference type="SUPFAM" id="SSF81383">
    <property type="entry name" value="F-box domain"/>
    <property type="match status" value="1"/>
</dbReference>
<dbReference type="InterPro" id="IPR036047">
    <property type="entry name" value="F-box-like_dom_sf"/>
</dbReference>